<evidence type="ECO:0000313" key="1">
    <source>
        <dbReference type="EMBL" id="CAG8816473.1"/>
    </source>
</evidence>
<proteinExistence type="predicted"/>
<keyword evidence="2" id="KW-1185">Reference proteome</keyword>
<organism evidence="1 2">
    <name type="scientific">Gigaspora margarita</name>
    <dbReference type="NCBI Taxonomy" id="4874"/>
    <lineage>
        <taxon>Eukaryota</taxon>
        <taxon>Fungi</taxon>
        <taxon>Fungi incertae sedis</taxon>
        <taxon>Mucoromycota</taxon>
        <taxon>Glomeromycotina</taxon>
        <taxon>Glomeromycetes</taxon>
        <taxon>Diversisporales</taxon>
        <taxon>Gigasporaceae</taxon>
        <taxon>Gigaspora</taxon>
    </lineage>
</organism>
<feature type="non-terminal residue" evidence="1">
    <location>
        <position position="78"/>
    </location>
</feature>
<dbReference type="EMBL" id="CAJVQB010031117">
    <property type="protein sequence ID" value="CAG8816473.1"/>
    <property type="molecule type" value="Genomic_DNA"/>
</dbReference>
<accession>A0ABN7W4K2</accession>
<comment type="caution">
    <text evidence="1">The sequence shown here is derived from an EMBL/GenBank/DDBJ whole genome shotgun (WGS) entry which is preliminary data.</text>
</comment>
<protein>
    <submittedName>
        <fullName evidence="1">15044_t:CDS:1</fullName>
    </submittedName>
</protein>
<reference evidence="1 2" key="1">
    <citation type="submission" date="2021-06" db="EMBL/GenBank/DDBJ databases">
        <authorList>
            <person name="Kallberg Y."/>
            <person name="Tangrot J."/>
            <person name="Rosling A."/>
        </authorList>
    </citation>
    <scope>NUCLEOTIDE SEQUENCE [LARGE SCALE GENOMIC DNA]</scope>
    <source>
        <strain evidence="1 2">120-4 pot B 10/14</strain>
    </source>
</reference>
<gene>
    <name evidence="1" type="ORF">GMARGA_LOCUS26553</name>
</gene>
<dbReference type="Proteomes" id="UP000789901">
    <property type="component" value="Unassembled WGS sequence"/>
</dbReference>
<name>A0ABN7W4K2_GIGMA</name>
<evidence type="ECO:0000313" key="2">
    <source>
        <dbReference type="Proteomes" id="UP000789901"/>
    </source>
</evidence>
<sequence>MDVENSPVLKTKTIRKRLPPAVCLVEAMEGIKQNNNVISYNIGHEITGQQKKEANNLLLDNHDVFATDILKSGQTMGL</sequence>